<comment type="caution">
    <text evidence="1">The sequence shown here is derived from an EMBL/GenBank/DDBJ whole genome shotgun (WGS) entry which is preliminary data.</text>
</comment>
<dbReference type="AlphaFoldDB" id="A0A837N8I7"/>
<organism evidence="1 2">
    <name type="scientific">Idiomarina zobellii</name>
    <dbReference type="NCBI Taxonomy" id="86103"/>
    <lineage>
        <taxon>Bacteria</taxon>
        <taxon>Pseudomonadati</taxon>
        <taxon>Pseudomonadota</taxon>
        <taxon>Gammaproteobacteria</taxon>
        <taxon>Alteromonadales</taxon>
        <taxon>Idiomarinaceae</taxon>
        <taxon>Idiomarina</taxon>
    </lineage>
</organism>
<evidence type="ECO:0000313" key="1">
    <source>
        <dbReference type="EMBL" id="KPD23174.1"/>
    </source>
</evidence>
<evidence type="ECO:0000313" key="2">
    <source>
        <dbReference type="Proteomes" id="UP000053030"/>
    </source>
</evidence>
<keyword evidence="2" id="KW-1185">Reference proteome</keyword>
<sequence>MTLQQCLEDSISSLLHKLCFADDFAPVFDSMFDEYEQPSSATPGTVSYIEKINRRRRRLGVTPTEKNGALPDNSSQKLTQEWTSHLLSTHRADFERSLSLALFYQDPAGTDCIPNDNDTEYDQVAAEIMRTQRKGLKQSLEQSLKNIFGNNVCQSIDFDELTNDVINSMTLRFVQTLVVFRILCHFVKLSKKEMTYDQNQFRHGCRFKAVA</sequence>
<dbReference type="Proteomes" id="UP000053030">
    <property type="component" value="Unassembled WGS sequence"/>
</dbReference>
<protein>
    <submittedName>
        <fullName evidence="1">Uncharacterized protein</fullName>
    </submittedName>
</protein>
<dbReference type="EMBL" id="LHSG01000012">
    <property type="protein sequence ID" value="KPD23174.1"/>
    <property type="molecule type" value="Genomic_DNA"/>
</dbReference>
<reference evidence="1 2" key="1">
    <citation type="submission" date="2015-08" db="EMBL/GenBank/DDBJ databases">
        <title>Genome sequencing and assembly of the deep-sea bacterium Idiomarina zobellii.</title>
        <authorList>
            <person name="Mithoefer S.D."/>
            <person name="Rheaume B.A."/>
            <person name="MacLea K.S."/>
        </authorList>
    </citation>
    <scope>NUCLEOTIDE SEQUENCE [LARGE SCALE GENOMIC DNA]</scope>
    <source>
        <strain evidence="1 2">KMM 231</strain>
    </source>
</reference>
<proteinExistence type="predicted"/>
<dbReference type="RefSeq" id="WP_053954146.1">
    <property type="nucleotide sequence ID" value="NZ_FNCB01000012.1"/>
</dbReference>
<gene>
    <name evidence="1" type="ORF">AFK76_09980</name>
</gene>
<dbReference type="OrthoDB" id="6169716at2"/>
<accession>A0A837N8I7</accession>
<name>A0A837N8I7_9GAMM</name>